<name>A0A380EKS5_STAAU</name>
<dbReference type="GO" id="GO:0008168">
    <property type="term" value="F:methyltransferase activity"/>
    <property type="evidence" value="ECO:0007669"/>
    <property type="project" value="UniProtKB-KW"/>
</dbReference>
<dbReference type="EMBL" id="UHBY01000003">
    <property type="protein sequence ID" value="SUL35945.1"/>
    <property type="molecule type" value="Genomic_DNA"/>
</dbReference>
<dbReference type="Gene3D" id="2.20.25.110">
    <property type="entry name" value="S-adenosyl-L-methionine-dependent methyltransferases"/>
    <property type="match status" value="1"/>
</dbReference>
<dbReference type="Proteomes" id="UP000254116">
    <property type="component" value="Unassembled WGS sequence"/>
</dbReference>
<organism evidence="1 2">
    <name type="scientific">Staphylococcus aureus</name>
    <dbReference type="NCBI Taxonomy" id="1280"/>
    <lineage>
        <taxon>Bacteria</taxon>
        <taxon>Bacillati</taxon>
        <taxon>Bacillota</taxon>
        <taxon>Bacilli</taxon>
        <taxon>Bacillales</taxon>
        <taxon>Staphylococcaceae</taxon>
        <taxon>Staphylococcus</taxon>
    </lineage>
</organism>
<accession>A0A380EKS5</accession>
<dbReference type="SUPFAM" id="SSF53335">
    <property type="entry name" value="S-adenosyl-L-methionine-dependent methyltransferases"/>
    <property type="match status" value="1"/>
</dbReference>
<evidence type="ECO:0000313" key="1">
    <source>
        <dbReference type="EMBL" id="SUL35945.1"/>
    </source>
</evidence>
<evidence type="ECO:0000313" key="2">
    <source>
        <dbReference type="Proteomes" id="UP000254116"/>
    </source>
</evidence>
<proteinExistence type="predicted"/>
<protein>
    <submittedName>
        <fullName evidence="1">Ubiquinone/menaquinone biosynthesis methyltransferase UbiE/ COQ5</fullName>
        <ecNumber evidence="1">2.1.1.-</ecNumber>
    </submittedName>
</protein>
<gene>
    <name evidence="1" type="primary">ubiE_2</name>
    <name evidence="1" type="ORF">NCTC10702_02514</name>
</gene>
<reference evidence="1 2" key="1">
    <citation type="submission" date="2018-06" db="EMBL/GenBank/DDBJ databases">
        <authorList>
            <consortium name="Pathogen Informatics"/>
            <person name="Doyle S."/>
        </authorList>
    </citation>
    <scope>NUCLEOTIDE SEQUENCE [LARGE SCALE GENOMIC DNA]</scope>
    <source>
        <strain evidence="1 2">NCTC10702</strain>
    </source>
</reference>
<sequence>MQQQFDIITIFCDSLNYLQDETAVIETFINVYHHLTDSGVFIFDVHTVYKMMTLFNNQSYIDDKGDIFLAWDAVQGDLPLSVYHDMTFFIRHEDETYSRFDESHFQRTFDEKTYLSWLAQVGFKHVETFTDFNIDEHNEDAERLFFIAKNKSKTTRSDVYKVEEWFYCINFYYAIKIF</sequence>
<dbReference type="InterPro" id="IPR029063">
    <property type="entry name" value="SAM-dependent_MTases_sf"/>
</dbReference>
<dbReference type="Gene3D" id="3.40.50.150">
    <property type="entry name" value="Vaccinia Virus protein VP39"/>
    <property type="match status" value="1"/>
</dbReference>
<dbReference type="EC" id="2.1.1.-" evidence="1"/>
<dbReference type="AlphaFoldDB" id="A0A380EKS5"/>
<keyword evidence="1" id="KW-0489">Methyltransferase</keyword>
<dbReference type="GO" id="GO:0032259">
    <property type="term" value="P:methylation"/>
    <property type="evidence" value="ECO:0007669"/>
    <property type="project" value="UniProtKB-KW"/>
</dbReference>
<keyword evidence="1" id="KW-0830">Ubiquinone</keyword>
<keyword evidence="1" id="KW-0808">Transferase</keyword>